<dbReference type="EMBL" id="JH668845">
    <property type="protein sequence ID" value="KAG6462443.1"/>
    <property type="molecule type" value="Genomic_DNA"/>
</dbReference>
<keyword evidence="7 9" id="KW-0472">Membrane</keyword>
<feature type="transmembrane region" description="Helical" evidence="9">
    <location>
        <begin position="362"/>
        <end position="380"/>
    </location>
</feature>
<comment type="caution">
    <text evidence="11">The sequence shown here is derived from an EMBL/GenBank/DDBJ whole genome shotgun (WGS) entry which is preliminary data.</text>
</comment>
<feature type="transmembrane region" description="Helical" evidence="9">
    <location>
        <begin position="459"/>
        <end position="486"/>
    </location>
</feature>
<proteinExistence type="predicted"/>
<dbReference type="OrthoDB" id="4348522at2759"/>
<feature type="transmembrane region" description="Helical" evidence="9">
    <location>
        <begin position="392"/>
        <end position="410"/>
    </location>
</feature>
<keyword evidence="3" id="KW-0479">Metal-binding</keyword>
<dbReference type="Gene3D" id="3.30.40.10">
    <property type="entry name" value="Zinc/RING finger domain, C3HC4 (zinc finger)"/>
    <property type="match status" value="1"/>
</dbReference>
<feature type="transmembrane region" description="Helical" evidence="9">
    <location>
        <begin position="190"/>
        <end position="207"/>
    </location>
</feature>
<keyword evidence="6 9" id="KW-1133">Transmembrane helix</keyword>
<dbReference type="InterPro" id="IPR013083">
    <property type="entry name" value="Znf_RING/FYVE/PHD"/>
</dbReference>
<evidence type="ECO:0000256" key="5">
    <source>
        <dbReference type="ARBA" id="ARBA00022833"/>
    </source>
</evidence>
<dbReference type="InterPro" id="IPR001841">
    <property type="entry name" value="Znf_RING"/>
</dbReference>
<keyword evidence="5" id="KW-0862">Zinc</keyword>
<evidence type="ECO:0000256" key="7">
    <source>
        <dbReference type="ARBA" id="ARBA00023136"/>
    </source>
</evidence>
<evidence type="ECO:0000256" key="1">
    <source>
        <dbReference type="ARBA" id="ARBA00004141"/>
    </source>
</evidence>
<dbReference type="InterPro" id="IPR025754">
    <property type="entry name" value="TRC8_N_dom"/>
</dbReference>
<feature type="transmembrane region" description="Helical" evidence="9">
    <location>
        <begin position="506"/>
        <end position="529"/>
    </location>
</feature>
<dbReference type="GO" id="GO:0061630">
    <property type="term" value="F:ubiquitin protein ligase activity"/>
    <property type="evidence" value="ECO:0007669"/>
    <property type="project" value="TreeGrafter"/>
</dbReference>
<name>A0A921ZS56_MANSE</name>
<feature type="domain" description="RING-type" evidence="10">
    <location>
        <begin position="587"/>
        <end position="625"/>
    </location>
</feature>
<feature type="transmembrane region" description="Helical" evidence="9">
    <location>
        <begin position="158"/>
        <end position="178"/>
    </location>
</feature>
<organism evidence="11 12">
    <name type="scientific">Manduca sexta</name>
    <name type="common">Tobacco hawkmoth</name>
    <name type="synonym">Tobacco hornworm</name>
    <dbReference type="NCBI Taxonomy" id="7130"/>
    <lineage>
        <taxon>Eukaryota</taxon>
        <taxon>Metazoa</taxon>
        <taxon>Ecdysozoa</taxon>
        <taxon>Arthropoda</taxon>
        <taxon>Hexapoda</taxon>
        <taxon>Insecta</taxon>
        <taxon>Pterygota</taxon>
        <taxon>Neoptera</taxon>
        <taxon>Endopterygota</taxon>
        <taxon>Lepidoptera</taxon>
        <taxon>Glossata</taxon>
        <taxon>Ditrysia</taxon>
        <taxon>Bombycoidea</taxon>
        <taxon>Sphingidae</taxon>
        <taxon>Sphinginae</taxon>
        <taxon>Sphingini</taxon>
        <taxon>Manduca</taxon>
    </lineage>
</organism>
<feature type="transmembrane region" description="Helical" evidence="9">
    <location>
        <begin position="219"/>
        <end position="245"/>
    </location>
</feature>
<dbReference type="GO" id="GO:0036513">
    <property type="term" value="C:Derlin-1 retrotranslocation complex"/>
    <property type="evidence" value="ECO:0007669"/>
    <property type="project" value="TreeGrafter"/>
</dbReference>
<evidence type="ECO:0000256" key="4">
    <source>
        <dbReference type="ARBA" id="ARBA00022771"/>
    </source>
</evidence>
<dbReference type="SUPFAM" id="SSF57850">
    <property type="entry name" value="RING/U-box"/>
    <property type="match status" value="1"/>
</dbReference>
<evidence type="ECO:0000256" key="6">
    <source>
        <dbReference type="ARBA" id="ARBA00022989"/>
    </source>
</evidence>
<dbReference type="SMART" id="SM00184">
    <property type="entry name" value="RING"/>
    <property type="match status" value="1"/>
</dbReference>
<evidence type="ECO:0000313" key="12">
    <source>
        <dbReference type="Proteomes" id="UP000791440"/>
    </source>
</evidence>
<evidence type="ECO:0000259" key="10">
    <source>
        <dbReference type="PROSITE" id="PS50089"/>
    </source>
</evidence>
<dbReference type="PANTHER" id="PTHR22763:SF163">
    <property type="entry name" value="E3 UBIQUITIN-PROTEIN LIGASE RNF139"/>
    <property type="match status" value="1"/>
</dbReference>
<dbReference type="PANTHER" id="PTHR22763">
    <property type="entry name" value="RING ZINC FINGER PROTEIN"/>
    <property type="match status" value="1"/>
</dbReference>
<accession>A0A921ZS56</accession>
<dbReference type="Pfam" id="PF13705">
    <property type="entry name" value="TRC8_N"/>
    <property type="match status" value="1"/>
</dbReference>
<keyword evidence="2 9" id="KW-0812">Transmembrane</keyword>
<keyword evidence="4 8" id="KW-0863">Zinc-finger</keyword>
<dbReference type="InterPro" id="IPR050731">
    <property type="entry name" value="HRD1_E3_ubiq-ligases"/>
</dbReference>
<feature type="transmembrane region" description="Helical" evidence="9">
    <location>
        <begin position="430"/>
        <end position="452"/>
    </location>
</feature>
<evidence type="ECO:0000256" key="8">
    <source>
        <dbReference type="PROSITE-ProRule" id="PRU00175"/>
    </source>
</evidence>
<dbReference type="CDD" id="cd16476">
    <property type="entry name" value="RING-H2_RNF139-like"/>
    <property type="match status" value="1"/>
</dbReference>
<dbReference type="PROSITE" id="PS50089">
    <property type="entry name" value="ZF_RING_2"/>
    <property type="match status" value="1"/>
</dbReference>
<evidence type="ECO:0000256" key="3">
    <source>
        <dbReference type="ARBA" id="ARBA00022723"/>
    </source>
</evidence>
<gene>
    <name evidence="11" type="ORF">O3G_MSEX013259</name>
</gene>
<feature type="transmembrane region" description="Helical" evidence="9">
    <location>
        <begin position="67"/>
        <end position="92"/>
    </location>
</feature>
<feature type="transmembrane region" description="Helical" evidence="9">
    <location>
        <begin position="97"/>
        <end position="115"/>
    </location>
</feature>
<evidence type="ECO:0000256" key="9">
    <source>
        <dbReference type="SAM" id="Phobius"/>
    </source>
</evidence>
<evidence type="ECO:0000313" key="11">
    <source>
        <dbReference type="EMBL" id="KAG6462443.1"/>
    </source>
</evidence>
<dbReference type="GO" id="GO:0008270">
    <property type="term" value="F:zinc ion binding"/>
    <property type="evidence" value="ECO:0007669"/>
    <property type="project" value="UniProtKB-KW"/>
</dbReference>
<dbReference type="AlphaFoldDB" id="A0A921ZS56"/>
<dbReference type="Pfam" id="PF13639">
    <property type="entry name" value="zf-RING_2"/>
    <property type="match status" value="1"/>
</dbReference>
<protein>
    <recommendedName>
        <fullName evidence="10">RING-type domain-containing protein</fullName>
    </recommendedName>
</protein>
<keyword evidence="12" id="KW-1185">Reference proteome</keyword>
<reference evidence="11" key="2">
    <citation type="submission" date="2020-12" db="EMBL/GenBank/DDBJ databases">
        <authorList>
            <person name="Kanost M."/>
        </authorList>
    </citation>
    <scope>NUCLEOTIDE SEQUENCE</scope>
</reference>
<comment type="subcellular location">
    <subcellularLocation>
        <location evidence="1">Membrane</location>
        <topology evidence="1">Multi-pass membrane protein</topology>
    </subcellularLocation>
</comment>
<dbReference type="GO" id="GO:0036503">
    <property type="term" value="P:ERAD pathway"/>
    <property type="evidence" value="ECO:0007669"/>
    <property type="project" value="TreeGrafter"/>
</dbReference>
<feature type="transmembrane region" description="Helical" evidence="9">
    <location>
        <begin position="320"/>
        <end position="346"/>
    </location>
</feature>
<reference evidence="11" key="1">
    <citation type="journal article" date="2016" name="Insect Biochem. Mol. Biol.">
        <title>Multifaceted biological insights from a draft genome sequence of the tobacco hornworm moth, Manduca sexta.</title>
        <authorList>
            <person name="Kanost M.R."/>
            <person name="Arrese E.L."/>
            <person name="Cao X."/>
            <person name="Chen Y.R."/>
            <person name="Chellapilla S."/>
            <person name="Goldsmith M.R."/>
            <person name="Grosse-Wilde E."/>
            <person name="Heckel D.G."/>
            <person name="Herndon N."/>
            <person name="Jiang H."/>
            <person name="Papanicolaou A."/>
            <person name="Qu J."/>
            <person name="Soulages J.L."/>
            <person name="Vogel H."/>
            <person name="Walters J."/>
            <person name="Waterhouse R.M."/>
            <person name="Ahn S.J."/>
            <person name="Almeida F.C."/>
            <person name="An C."/>
            <person name="Aqrawi P."/>
            <person name="Bretschneider A."/>
            <person name="Bryant W.B."/>
            <person name="Bucks S."/>
            <person name="Chao H."/>
            <person name="Chevignon G."/>
            <person name="Christen J.M."/>
            <person name="Clarke D.F."/>
            <person name="Dittmer N.T."/>
            <person name="Ferguson L.C.F."/>
            <person name="Garavelou S."/>
            <person name="Gordon K.H.J."/>
            <person name="Gunaratna R.T."/>
            <person name="Han Y."/>
            <person name="Hauser F."/>
            <person name="He Y."/>
            <person name="Heidel-Fischer H."/>
            <person name="Hirsh A."/>
            <person name="Hu Y."/>
            <person name="Jiang H."/>
            <person name="Kalra D."/>
            <person name="Klinner C."/>
            <person name="Konig C."/>
            <person name="Kovar C."/>
            <person name="Kroll A.R."/>
            <person name="Kuwar S.S."/>
            <person name="Lee S.L."/>
            <person name="Lehman R."/>
            <person name="Li K."/>
            <person name="Li Z."/>
            <person name="Liang H."/>
            <person name="Lovelace S."/>
            <person name="Lu Z."/>
            <person name="Mansfield J.H."/>
            <person name="McCulloch K.J."/>
            <person name="Mathew T."/>
            <person name="Morton B."/>
            <person name="Muzny D.M."/>
            <person name="Neunemann D."/>
            <person name="Ongeri F."/>
            <person name="Pauchet Y."/>
            <person name="Pu L.L."/>
            <person name="Pyrousis I."/>
            <person name="Rao X.J."/>
            <person name="Redding A."/>
            <person name="Roesel C."/>
            <person name="Sanchez-Gracia A."/>
            <person name="Schaack S."/>
            <person name="Shukla A."/>
            <person name="Tetreau G."/>
            <person name="Wang Y."/>
            <person name="Xiong G.H."/>
            <person name="Traut W."/>
            <person name="Walsh T.K."/>
            <person name="Worley K.C."/>
            <person name="Wu D."/>
            <person name="Wu W."/>
            <person name="Wu Y.Q."/>
            <person name="Zhang X."/>
            <person name="Zou Z."/>
            <person name="Zucker H."/>
            <person name="Briscoe A.D."/>
            <person name="Burmester T."/>
            <person name="Clem R.J."/>
            <person name="Feyereisen R."/>
            <person name="Grimmelikhuijzen C.J.P."/>
            <person name="Hamodrakas S.J."/>
            <person name="Hansson B.S."/>
            <person name="Huguet E."/>
            <person name="Jermiin L.S."/>
            <person name="Lan Q."/>
            <person name="Lehman H.K."/>
            <person name="Lorenzen M."/>
            <person name="Merzendorfer H."/>
            <person name="Michalopoulos I."/>
            <person name="Morton D.B."/>
            <person name="Muthukrishnan S."/>
            <person name="Oakeshott J.G."/>
            <person name="Palmer W."/>
            <person name="Park Y."/>
            <person name="Passarelli A.L."/>
            <person name="Rozas J."/>
            <person name="Schwartz L.M."/>
            <person name="Smith W."/>
            <person name="Southgate A."/>
            <person name="Vilcinskas A."/>
            <person name="Vogt R."/>
            <person name="Wang P."/>
            <person name="Werren J."/>
            <person name="Yu X.Q."/>
            <person name="Zhou J.J."/>
            <person name="Brown S.J."/>
            <person name="Scherer S.E."/>
            <person name="Richards S."/>
            <person name="Blissard G.W."/>
        </authorList>
    </citation>
    <scope>NUCLEOTIDE SEQUENCE</scope>
</reference>
<dbReference type="GO" id="GO:0043161">
    <property type="term" value="P:proteasome-mediated ubiquitin-dependent protein catabolic process"/>
    <property type="evidence" value="ECO:0007669"/>
    <property type="project" value="TreeGrafter"/>
</dbReference>
<dbReference type="Proteomes" id="UP000791440">
    <property type="component" value="Unassembled WGS sequence"/>
</dbReference>
<evidence type="ECO:0000256" key="2">
    <source>
        <dbReference type="ARBA" id="ARBA00022692"/>
    </source>
</evidence>
<sequence length="668" mass="75615">MSLRSKALALVEVLLRVPPLFVVDEFLKISLGLPVTSGEEVPVLNLITVDNGDATDGNYYDANFYNAFFFTLLKFLVCCIGCLSALCIFVLYTKHLIIVYLYLTSLGIVFVSYWTNVSAIKEIQDLTLVSASPHFSTSILEDLLNLNIKNLLDLDGPAILVTQNFAIQFMLAIIFRSVHLGPRHPTIQKLLPISFMAPSFLAMLPVPPNLLHHSPVFSALLPLILVKYVLWSSAYSVVHVIYAGYQHGRLFVSNYGLSALVETEWMRLNVPCVLRVFWVLRVAEHAILLLMDNYEDDSEDGLKVSTLLAVQSLASMAKSLLVTGCETITAVLGMTSVISFFCHYIGNFFQWILLTDEEEDKSIGTVSAILFYILALQTGLTSLNPEKRFIRLCRNFCLLFTALLHFLHNIVNPMLMSLSASHNPSMHRHIRALGVCAFLIIFPISLLVYLWSQHTISTWLLAVSAFSIEVIVKVVVSLMIYSLFLIDAYRSTFWEQLDDYVYYIRAFGNTIEFCFGIFLFFNGAWILLFESGGAIRAVMMCIHAYFNIWCEARAGWSVFMKRRTAVNKINSLKEASADQLNRLDDVCAICYQEMHSAKITRCNHYFHGVCLRKWLYVQDRCPLCHDILYKIDSDVNKDNSDAGNEENSNNQNMLLEEEPDLLLGDGVR</sequence>